<protein>
    <submittedName>
        <fullName evidence="1">Terminase</fullName>
    </submittedName>
</protein>
<comment type="caution">
    <text evidence="1">The sequence shown here is derived from an EMBL/GenBank/DDBJ whole genome shotgun (WGS) entry which is preliminary data.</text>
</comment>
<proteinExistence type="predicted"/>
<dbReference type="STRING" id="1637975.AN957_09965"/>
<keyword evidence="2" id="KW-1185">Reference proteome</keyword>
<reference evidence="1 2" key="1">
    <citation type="submission" date="2015-09" db="EMBL/GenBank/DDBJ databases">
        <title>Genome sequencing project for genomic taxonomy and phylogenomics of Bacillus-like bacteria.</title>
        <authorList>
            <person name="Liu B."/>
            <person name="Wang J."/>
            <person name="Zhu Y."/>
            <person name="Liu G."/>
            <person name="Chen Q."/>
            <person name="Chen Z."/>
            <person name="Lan J."/>
            <person name="Che J."/>
            <person name="Ge C."/>
            <person name="Shi H."/>
            <person name="Pan Z."/>
            <person name="Liu X."/>
        </authorList>
    </citation>
    <scope>NUCLEOTIDE SEQUENCE [LARGE SCALE GENOMIC DNA]</scope>
    <source>
        <strain evidence="1 2">FJAT-18043</strain>
    </source>
</reference>
<name>A0A0Q3VHF6_9BACI</name>
<dbReference type="Gene3D" id="3.10.450.40">
    <property type="match status" value="1"/>
</dbReference>
<organism evidence="1 2">
    <name type="scientific">Cytobacillus solani</name>
    <dbReference type="NCBI Taxonomy" id="1637975"/>
    <lineage>
        <taxon>Bacteria</taxon>
        <taxon>Bacillati</taxon>
        <taxon>Bacillota</taxon>
        <taxon>Bacilli</taxon>
        <taxon>Bacillales</taxon>
        <taxon>Bacillaceae</taxon>
        <taxon>Cytobacillus</taxon>
    </lineage>
</organism>
<dbReference type="Pfam" id="PF10934">
    <property type="entry name" value="Sheath_initiator"/>
    <property type="match status" value="1"/>
</dbReference>
<dbReference type="Proteomes" id="UP000050996">
    <property type="component" value="Unassembled WGS sequence"/>
</dbReference>
<dbReference type="RefSeq" id="WP_056683893.1">
    <property type="nucleotide sequence ID" value="NZ_LJIX01000006.1"/>
</dbReference>
<dbReference type="PATRIC" id="fig|1637975.4.peg.1777"/>
<accession>A0A0Q3VHF6</accession>
<evidence type="ECO:0000313" key="2">
    <source>
        <dbReference type="Proteomes" id="UP000050996"/>
    </source>
</evidence>
<gene>
    <name evidence="1" type="ORF">AN957_09965</name>
</gene>
<dbReference type="InterPro" id="IPR020288">
    <property type="entry name" value="Sheath_initiator"/>
</dbReference>
<dbReference type="AlphaFoldDB" id="A0A0Q3VHF6"/>
<dbReference type="SUPFAM" id="SSF160719">
    <property type="entry name" value="gpW/gp25-like"/>
    <property type="match status" value="1"/>
</dbReference>
<dbReference type="EMBL" id="LJIX01000006">
    <property type="protein sequence ID" value="KQL18863.1"/>
    <property type="molecule type" value="Genomic_DNA"/>
</dbReference>
<sequence length="142" mass="16147">MALSPFQPIEERVDAVDEITTVEPSKTYRLSYESNEISGLIDGEEALRQFIIKAITTARFRFLIYDEQYGSELDELIGADVSLELLQMEIPRVITEALIYDDRVADVTDFEVTRDGDKLFVSFRVVTTEGEDVILDEMEVGL</sequence>
<evidence type="ECO:0000313" key="1">
    <source>
        <dbReference type="EMBL" id="KQL18863.1"/>
    </source>
</evidence>